<accession>A0A545SY48</accession>
<dbReference type="EMBL" id="VHSG01000026">
    <property type="protein sequence ID" value="TQV69883.1"/>
    <property type="molecule type" value="Genomic_DNA"/>
</dbReference>
<protein>
    <submittedName>
        <fullName evidence="1">Uncharacterized protein</fullName>
    </submittedName>
</protein>
<evidence type="ECO:0000313" key="2">
    <source>
        <dbReference type="Proteomes" id="UP000319732"/>
    </source>
</evidence>
<comment type="caution">
    <text evidence="1">The sequence shown here is derived from an EMBL/GenBank/DDBJ whole genome shotgun (WGS) entry which is preliminary data.</text>
</comment>
<organism evidence="1 2">
    <name type="scientific">Exilibacterium tricleocarpae</name>
    <dbReference type="NCBI Taxonomy" id="2591008"/>
    <lineage>
        <taxon>Bacteria</taxon>
        <taxon>Pseudomonadati</taxon>
        <taxon>Pseudomonadota</taxon>
        <taxon>Gammaproteobacteria</taxon>
        <taxon>Cellvibrionales</taxon>
        <taxon>Cellvibrionaceae</taxon>
        <taxon>Exilibacterium</taxon>
    </lineage>
</organism>
<dbReference type="Proteomes" id="UP000319732">
    <property type="component" value="Unassembled WGS sequence"/>
</dbReference>
<proteinExistence type="predicted"/>
<name>A0A545SY48_9GAMM</name>
<reference evidence="1 2" key="1">
    <citation type="submission" date="2019-06" db="EMBL/GenBank/DDBJ databases">
        <title>Whole genome sequence for Cellvibrionaceae sp. R142.</title>
        <authorList>
            <person name="Wang G."/>
        </authorList>
    </citation>
    <scope>NUCLEOTIDE SEQUENCE [LARGE SCALE GENOMIC DNA]</scope>
    <source>
        <strain evidence="1 2">R142</strain>
    </source>
</reference>
<dbReference type="AlphaFoldDB" id="A0A545SY48"/>
<keyword evidence="2" id="KW-1185">Reference proteome</keyword>
<dbReference type="RefSeq" id="WP_142929161.1">
    <property type="nucleotide sequence ID" value="NZ_ML660104.1"/>
</dbReference>
<sequence>MSDGQGTEVIRVATIGMDENGKSRMSLIFKTHYKGRCALSAIDNAHVLLVDTHAKSSDELTKLQEFIAGGLKIPYIILGKKLDADPDAICVAHPPKLNLLWDCIAEQTGSRIKDLGVAHRNGLLRDLKSINLKTSTSPKAAESARSRQASTLIRDAELGGFQGNAKTFFQPDDFLLGRLQKTIEEARRRSSSLQLKCWDNRRIIVYPKSGYVLSDLKPAQLKNLGLVQMVNSTTIEITSFDDNALHKLSECDVNEVWVLPIEVLLWNLALRTSRGRLPQGTSLTKRYRLLRWPNFTRMDQFPNCMRIASAWINKAATLGEIAAGLGVDEKYINLFYTGALAINLIDNSEQGTEHTTNTTMTTKKRTLFTAILNNLAAHRSRSKERL</sequence>
<evidence type="ECO:0000313" key="1">
    <source>
        <dbReference type="EMBL" id="TQV69883.1"/>
    </source>
</evidence>
<gene>
    <name evidence="1" type="ORF">FKG94_22280</name>
</gene>
<dbReference type="OrthoDB" id="3212305at2"/>